<keyword evidence="3" id="KW-1185">Reference proteome</keyword>
<dbReference type="PANTHER" id="PTHR15555">
    <property type="entry name" value="ZINC FINGER HIT DOMAIN CONTAINING PROTEIN 2 PROTEIN FON -RELATED"/>
    <property type="match status" value="1"/>
</dbReference>
<feature type="region of interest" description="Disordered" evidence="1">
    <location>
        <begin position="96"/>
        <end position="118"/>
    </location>
</feature>
<sequence>MSELQSNPSVMPQDRKKMMGILDRFEKQAIDQERMLDKSEDEILQQIQRQQQQQQQQQDSHGKEATSRNNIGGGAAPRKLSSKERNELIRRTIEEEQKEALGEEQYQRQGGEESFAIDPKDREEMDRILEQEHQDLINRFQGVNLDEESFESIWTRLSPEERQEFRERFMISRLSGENDVEDGGIDIEEEIATGTDSRNHRSASVDDDEEVEARKLLQEMGETLKRGGEKVGDSDNNDPMMADLDSDDLRAIRDAEISDLIPIWKPWWEIEAEQAGQLKKVTVSQVSDKDESGRLNAGSIDSKSQPIGTFAEKSSVVAEKFVLDEEAMLWPQRALVQDLDEAEEEEKQRQLTAATVPRMTRAPHPALIYHICALLFAYVATSRVLNGDLNEEPEQTLAYIFDICPFFSPPPPAPLSKSSHTPLSPPAVATQDIPDVDDFETTLAILQTSSLNSKLWKGDTLRLEMLSLLLRDLTLILARPSRSLRSIQQLKNVFNSCMGSIGPSPKGDSSLEEDRGKIGAAQKRTRLFSKSVLHRLFKKLEFYESYLVSDEYLLKTDRLDQIRTEVVMAGIRVRQEMLGWTQELENITRVNEATDSNAADSGDVVGAHDIGAKESFGAKKVLIEELS</sequence>
<evidence type="ECO:0000313" key="3">
    <source>
        <dbReference type="Proteomes" id="UP000703661"/>
    </source>
</evidence>
<protein>
    <submittedName>
        <fullName evidence="2">Uncharacterized protein</fullName>
    </submittedName>
</protein>
<dbReference type="AlphaFoldDB" id="A0A9P6MSQ6"/>
<comment type="caution">
    <text evidence="2">The sequence shown here is derived from an EMBL/GenBank/DDBJ whole genome shotgun (WGS) entry which is preliminary data.</text>
</comment>
<name>A0A9P6MSQ6_9FUNG</name>
<feature type="region of interest" description="Disordered" evidence="1">
    <location>
        <begin position="34"/>
        <end position="84"/>
    </location>
</feature>
<reference evidence="2" key="1">
    <citation type="journal article" date="2020" name="Fungal Divers.">
        <title>Resolving the Mortierellaceae phylogeny through synthesis of multi-gene phylogenetics and phylogenomics.</title>
        <authorList>
            <person name="Vandepol N."/>
            <person name="Liber J."/>
            <person name="Desiro A."/>
            <person name="Na H."/>
            <person name="Kennedy M."/>
            <person name="Barry K."/>
            <person name="Grigoriev I.V."/>
            <person name="Miller A.N."/>
            <person name="O'Donnell K."/>
            <person name="Stajich J.E."/>
            <person name="Bonito G."/>
        </authorList>
    </citation>
    <scope>NUCLEOTIDE SEQUENCE</scope>
    <source>
        <strain evidence="2">NRRL 2769</strain>
    </source>
</reference>
<dbReference type="Proteomes" id="UP000703661">
    <property type="component" value="Unassembled WGS sequence"/>
</dbReference>
<dbReference type="PANTHER" id="PTHR15555:SF0">
    <property type="entry name" value="ZINC FINGER HIT DOMAIN-CONTAINING PROTEIN 2"/>
    <property type="match status" value="1"/>
</dbReference>
<feature type="region of interest" description="Disordered" evidence="1">
    <location>
        <begin position="1"/>
        <end position="20"/>
    </location>
</feature>
<evidence type="ECO:0000313" key="2">
    <source>
        <dbReference type="EMBL" id="KAG0012268.1"/>
    </source>
</evidence>
<accession>A0A9P6MSQ6</accession>
<organism evidence="2 3">
    <name type="scientific">Entomortierella chlamydospora</name>
    <dbReference type="NCBI Taxonomy" id="101097"/>
    <lineage>
        <taxon>Eukaryota</taxon>
        <taxon>Fungi</taxon>
        <taxon>Fungi incertae sedis</taxon>
        <taxon>Mucoromycota</taxon>
        <taxon>Mortierellomycotina</taxon>
        <taxon>Mortierellomycetes</taxon>
        <taxon>Mortierellales</taxon>
        <taxon>Mortierellaceae</taxon>
        <taxon>Entomortierella</taxon>
    </lineage>
</organism>
<feature type="compositionally biased region" description="Low complexity" evidence="1">
    <location>
        <begin position="45"/>
        <end position="58"/>
    </location>
</feature>
<feature type="compositionally biased region" description="Polar residues" evidence="1">
    <location>
        <begin position="1"/>
        <end position="10"/>
    </location>
</feature>
<feature type="compositionally biased region" description="Low complexity" evidence="1">
    <location>
        <begin position="103"/>
        <end position="113"/>
    </location>
</feature>
<dbReference type="EMBL" id="JAAAID010001010">
    <property type="protein sequence ID" value="KAG0012268.1"/>
    <property type="molecule type" value="Genomic_DNA"/>
</dbReference>
<gene>
    <name evidence="2" type="ORF">BGZ80_000089</name>
</gene>
<proteinExistence type="predicted"/>
<dbReference type="InterPro" id="IPR039646">
    <property type="entry name" value="ZNHIT2"/>
</dbReference>
<evidence type="ECO:0000256" key="1">
    <source>
        <dbReference type="SAM" id="MobiDB-lite"/>
    </source>
</evidence>